<protein>
    <submittedName>
        <fullName evidence="2">Uncharacterized protein</fullName>
    </submittedName>
</protein>
<evidence type="ECO:0000313" key="2">
    <source>
        <dbReference type="EMBL" id="TNN44867.1"/>
    </source>
</evidence>
<evidence type="ECO:0000256" key="1">
    <source>
        <dbReference type="SAM" id="MobiDB-lite"/>
    </source>
</evidence>
<name>A0A4Z2FUB7_9TELE</name>
<sequence length="93" mass="10174">MDERAEDRKDSCNREILSDTPEVTRNGTELIPSGGVQFENGDRGCCRTGNAACTLLIAISRFDFFEDLLFNLNARAEQSGEGWEGGREGGGDK</sequence>
<evidence type="ECO:0000313" key="3">
    <source>
        <dbReference type="Proteomes" id="UP000314294"/>
    </source>
</evidence>
<reference evidence="2 3" key="1">
    <citation type="submission" date="2019-03" db="EMBL/GenBank/DDBJ databases">
        <title>First draft genome of Liparis tanakae, snailfish: a comprehensive survey of snailfish specific genes.</title>
        <authorList>
            <person name="Kim W."/>
            <person name="Song I."/>
            <person name="Jeong J.-H."/>
            <person name="Kim D."/>
            <person name="Kim S."/>
            <person name="Ryu S."/>
            <person name="Song J.Y."/>
            <person name="Lee S.K."/>
        </authorList>
    </citation>
    <scope>NUCLEOTIDE SEQUENCE [LARGE SCALE GENOMIC DNA]</scope>
    <source>
        <tissue evidence="2">Muscle</tissue>
    </source>
</reference>
<accession>A0A4Z2FUB7</accession>
<keyword evidence="3" id="KW-1185">Reference proteome</keyword>
<organism evidence="2 3">
    <name type="scientific">Liparis tanakae</name>
    <name type="common">Tanaka's snailfish</name>
    <dbReference type="NCBI Taxonomy" id="230148"/>
    <lineage>
        <taxon>Eukaryota</taxon>
        <taxon>Metazoa</taxon>
        <taxon>Chordata</taxon>
        <taxon>Craniata</taxon>
        <taxon>Vertebrata</taxon>
        <taxon>Euteleostomi</taxon>
        <taxon>Actinopterygii</taxon>
        <taxon>Neopterygii</taxon>
        <taxon>Teleostei</taxon>
        <taxon>Neoteleostei</taxon>
        <taxon>Acanthomorphata</taxon>
        <taxon>Eupercaria</taxon>
        <taxon>Perciformes</taxon>
        <taxon>Cottioidei</taxon>
        <taxon>Cottales</taxon>
        <taxon>Liparidae</taxon>
        <taxon>Liparis</taxon>
    </lineage>
</organism>
<proteinExistence type="predicted"/>
<comment type="caution">
    <text evidence="2">The sequence shown here is derived from an EMBL/GenBank/DDBJ whole genome shotgun (WGS) entry which is preliminary data.</text>
</comment>
<feature type="compositionally biased region" description="Basic and acidic residues" evidence="1">
    <location>
        <begin position="1"/>
        <end position="17"/>
    </location>
</feature>
<dbReference type="EMBL" id="SRLO01000879">
    <property type="protein sequence ID" value="TNN44867.1"/>
    <property type="molecule type" value="Genomic_DNA"/>
</dbReference>
<feature type="region of interest" description="Disordered" evidence="1">
    <location>
        <begin position="1"/>
        <end position="31"/>
    </location>
</feature>
<dbReference type="AlphaFoldDB" id="A0A4Z2FUB7"/>
<dbReference type="Proteomes" id="UP000314294">
    <property type="component" value="Unassembled WGS sequence"/>
</dbReference>
<gene>
    <name evidence="2" type="ORF">EYF80_044917</name>
</gene>